<feature type="short sequence motif" description="HXTX 2" evidence="2">
    <location>
        <begin position="120"/>
        <end position="123"/>
    </location>
</feature>
<dbReference type="EMBL" id="JMIY01000005">
    <property type="protein sequence ID" value="KCZ71567.1"/>
    <property type="molecule type" value="Genomic_DNA"/>
</dbReference>
<dbReference type="PANTHER" id="PTHR35561">
    <property type="entry name" value="RNA 2',3'-CYCLIC PHOSPHODIESTERASE"/>
    <property type="match status" value="1"/>
</dbReference>
<feature type="short sequence motif" description="HXTX 1" evidence="2">
    <location>
        <begin position="39"/>
        <end position="42"/>
    </location>
</feature>
<sequence>MIRTFIAVELPDTFIPEIERISSMLKAPGIKLVEPGLVHITMKFLGDTQEDKVEPIISALSQINCRPFEARIKGIGVFPKSGYIRVIWIGAQGEFGTLHNEIERVLTPFKFKKDYQFTPHATLARVKQAREKAVILDKINKLGEVDLGTMVVNSISFKKSILTPDGPIYHTIREIKLQ</sequence>
<dbReference type="GO" id="GO:0008664">
    <property type="term" value="F:RNA 2',3'-cyclic 3'-phosphodiesterase activity"/>
    <property type="evidence" value="ECO:0007669"/>
    <property type="project" value="UniProtKB-EC"/>
</dbReference>
<evidence type="ECO:0000313" key="5">
    <source>
        <dbReference type="Proteomes" id="UP000027153"/>
    </source>
</evidence>
<keyword evidence="5" id="KW-1185">Reference proteome</keyword>
<gene>
    <name evidence="4" type="ORF">ANME2D_02302</name>
</gene>
<organism evidence="4 5">
    <name type="scientific">Candidatus Methanoperedens nitratireducens</name>
    <dbReference type="NCBI Taxonomy" id="1392998"/>
    <lineage>
        <taxon>Archaea</taxon>
        <taxon>Methanobacteriati</taxon>
        <taxon>Methanobacteriota</taxon>
        <taxon>Stenosarchaea group</taxon>
        <taxon>Methanomicrobia</taxon>
        <taxon>Methanosarcinales</taxon>
        <taxon>ANME-2 cluster</taxon>
        <taxon>Candidatus Methanoperedentaceae</taxon>
        <taxon>Candidatus Methanoperedens</taxon>
    </lineage>
</organism>
<feature type="domain" description="Phosphoesterase HXTX" evidence="3">
    <location>
        <begin position="94"/>
        <end position="169"/>
    </location>
</feature>
<dbReference type="SUPFAM" id="SSF55144">
    <property type="entry name" value="LigT-like"/>
    <property type="match status" value="1"/>
</dbReference>
<dbReference type="OrthoDB" id="44091at2157"/>
<dbReference type="InterPro" id="IPR004175">
    <property type="entry name" value="RNA_CPDase"/>
</dbReference>
<evidence type="ECO:0000256" key="1">
    <source>
        <dbReference type="ARBA" id="ARBA00022801"/>
    </source>
</evidence>
<feature type="active site" description="Proton acceptor" evidence="2">
    <location>
        <position position="120"/>
    </location>
</feature>
<evidence type="ECO:0000259" key="3">
    <source>
        <dbReference type="Pfam" id="PF02834"/>
    </source>
</evidence>
<dbReference type="InterPro" id="IPR014051">
    <property type="entry name" value="Phosphoesterase_HXTX"/>
</dbReference>
<dbReference type="Pfam" id="PF02834">
    <property type="entry name" value="LigT_PEase"/>
    <property type="match status" value="2"/>
</dbReference>
<dbReference type="Gene3D" id="3.90.1140.10">
    <property type="entry name" value="Cyclic phosphodiesterase"/>
    <property type="match status" value="1"/>
</dbReference>
<comment type="caution">
    <text evidence="4">The sequence shown here is derived from an EMBL/GenBank/DDBJ whole genome shotgun (WGS) entry which is preliminary data.</text>
</comment>
<name>A0A062V2H2_9EURY</name>
<comment type="function">
    <text evidence="2">Hydrolyzes RNA 2',3'-cyclic phosphodiester to an RNA 2'-phosphomonoester.</text>
</comment>
<dbReference type="GO" id="GO:0016874">
    <property type="term" value="F:ligase activity"/>
    <property type="evidence" value="ECO:0007669"/>
    <property type="project" value="UniProtKB-KW"/>
</dbReference>
<reference evidence="4 5" key="1">
    <citation type="journal article" date="2013" name="Nature">
        <title>Anaerobic oxidation of methane coupled to nitrate reduction in a novel archaeal lineage.</title>
        <authorList>
            <person name="Haroon M.F."/>
            <person name="Hu S."/>
            <person name="Shi Y."/>
            <person name="Imelfort M."/>
            <person name="Keller J."/>
            <person name="Hugenholtz P."/>
            <person name="Yuan Z."/>
            <person name="Tyson G.W."/>
        </authorList>
    </citation>
    <scope>NUCLEOTIDE SEQUENCE [LARGE SCALE GENOMIC DNA]</scope>
    <source>
        <strain evidence="4 5">ANME-2d</strain>
    </source>
</reference>
<feature type="active site" description="Proton donor" evidence="2">
    <location>
        <position position="39"/>
    </location>
</feature>
<dbReference type="HAMAP" id="MF_01940">
    <property type="entry name" value="RNA_CPDase"/>
    <property type="match status" value="1"/>
</dbReference>
<proteinExistence type="inferred from homology"/>
<dbReference type="AlphaFoldDB" id="A0A062V2H2"/>
<dbReference type="EC" id="3.1.4.58" evidence="2"/>
<dbReference type="NCBIfam" id="TIGR02258">
    <property type="entry name" value="2_5_ligase"/>
    <property type="match status" value="1"/>
</dbReference>
<dbReference type="PANTHER" id="PTHR35561:SF1">
    <property type="entry name" value="RNA 2',3'-CYCLIC PHOSPHODIESTERASE"/>
    <property type="match status" value="1"/>
</dbReference>
<evidence type="ECO:0000313" key="4">
    <source>
        <dbReference type="EMBL" id="KCZ71567.1"/>
    </source>
</evidence>
<feature type="domain" description="Phosphoesterase HXTX" evidence="3">
    <location>
        <begin position="8"/>
        <end position="88"/>
    </location>
</feature>
<dbReference type="GO" id="GO:0004113">
    <property type="term" value="F:2',3'-cyclic-nucleotide 3'-phosphodiesterase activity"/>
    <property type="evidence" value="ECO:0007669"/>
    <property type="project" value="InterPro"/>
</dbReference>
<keyword evidence="1 2" id="KW-0378">Hydrolase</keyword>
<keyword evidence="4" id="KW-0436">Ligase</keyword>
<comment type="similarity">
    <text evidence="2">Belongs to the 2H phosphoesterase superfamily. ThpR family.</text>
</comment>
<dbReference type="Proteomes" id="UP000027153">
    <property type="component" value="Unassembled WGS sequence"/>
</dbReference>
<dbReference type="RefSeq" id="WP_048091602.1">
    <property type="nucleotide sequence ID" value="NZ_JMIY01000005.1"/>
</dbReference>
<evidence type="ECO:0000256" key="2">
    <source>
        <dbReference type="HAMAP-Rule" id="MF_01940"/>
    </source>
</evidence>
<comment type="catalytic activity">
    <reaction evidence="2">
        <text>a 3'-end 2',3'-cyclophospho-ribonucleotide-RNA + H2O = a 3'-end 2'-phospho-ribonucleotide-RNA + H(+)</text>
        <dbReference type="Rhea" id="RHEA:11828"/>
        <dbReference type="Rhea" id="RHEA-COMP:10464"/>
        <dbReference type="Rhea" id="RHEA-COMP:17353"/>
        <dbReference type="ChEBI" id="CHEBI:15377"/>
        <dbReference type="ChEBI" id="CHEBI:15378"/>
        <dbReference type="ChEBI" id="CHEBI:83064"/>
        <dbReference type="ChEBI" id="CHEBI:173113"/>
        <dbReference type="EC" id="3.1.4.58"/>
    </reaction>
</comment>
<dbReference type="InterPro" id="IPR009097">
    <property type="entry name" value="Cyclic_Pdiesterase"/>
</dbReference>
<accession>A0A062V2H2</accession>
<protein>
    <recommendedName>
        <fullName evidence="2">RNA 2',3'-cyclic phosphodiesterase</fullName>
        <shortName evidence="2">RNA 2',3'-CPDase</shortName>
        <ecNumber evidence="2">3.1.4.58</ecNumber>
    </recommendedName>
</protein>